<accession>J9DI29</accession>
<evidence type="ECO:0000313" key="1">
    <source>
        <dbReference type="EMBL" id="EJW02280.2"/>
    </source>
</evidence>
<dbReference type="InParanoid" id="J9DI29"/>
<reference evidence="1 2" key="1">
    <citation type="submission" date="2011-08" db="EMBL/GenBank/DDBJ databases">
        <authorList>
            <person name="Liu Z.J."/>
            <person name="Shi F.L."/>
            <person name="Lu J.Q."/>
            <person name="Li M."/>
            <person name="Wang Z.L."/>
        </authorList>
    </citation>
    <scope>NUCLEOTIDE SEQUENCE [LARGE SCALE GENOMIC DNA]</scope>
    <source>
        <strain evidence="1 2">USNM 41457</strain>
    </source>
</reference>
<reference evidence="2" key="2">
    <citation type="submission" date="2015-07" db="EMBL/GenBank/DDBJ databases">
        <title>Contrasting host-pathogen interactions and genome evolution in two generalist and specialist microsporidian pathogens of mosquitoes.</title>
        <authorList>
            <consortium name="The Broad Institute Genomics Platform"/>
            <consortium name="The Broad Institute Genome Sequencing Center for Infectious Disease"/>
            <person name="Cuomo C.A."/>
            <person name="Sanscrainte N.D."/>
            <person name="Goldberg J.M."/>
            <person name="Heiman D."/>
            <person name="Young S."/>
            <person name="Zeng Q."/>
            <person name="Becnel J.J."/>
            <person name="Birren B.W."/>
        </authorList>
    </citation>
    <scope>NUCLEOTIDE SEQUENCE [LARGE SCALE GENOMIC DNA]</scope>
    <source>
        <strain evidence="2">USNM 41457</strain>
    </source>
</reference>
<proteinExistence type="predicted"/>
<evidence type="ECO:0000313" key="2">
    <source>
        <dbReference type="Proteomes" id="UP000003163"/>
    </source>
</evidence>
<comment type="caution">
    <text evidence="1">The sequence shown here is derived from an EMBL/GenBank/DDBJ whole genome shotgun (WGS) entry which is preliminary data.</text>
</comment>
<dbReference type="Proteomes" id="UP000003163">
    <property type="component" value="Unassembled WGS sequence"/>
</dbReference>
<sequence>MSEMHKNHWRATVNLTKLDIFCNDFVTEPAKDDQLITFFCFFDFFKGQFKYYLSNPTELTNYKNETRNNLDNENSKITIFFSTNDNDEIYKSKYEKKFSMSSFSCETLYNYIDGFIFHLLTINIMEKHNRKGKTLLNMAKPIFFVDLLNSLSNLTNLTDYIKSKINSEHKSIFENESRSKRYFYLRSTEKIKTQYKTMAYTMNRYKYNIFYHI</sequence>
<protein>
    <submittedName>
        <fullName evidence="1">Uncharacterized protein</fullName>
    </submittedName>
</protein>
<dbReference type="AlphaFoldDB" id="J9DI29"/>
<dbReference type="EMBL" id="AFBI03000080">
    <property type="protein sequence ID" value="EJW02280.2"/>
    <property type="molecule type" value="Genomic_DNA"/>
</dbReference>
<dbReference type="VEuPathDB" id="MicrosporidiaDB:EDEG_03286"/>
<gene>
    <name evidence="1" type="ORF">EDEG_03286</name>
</gene>
<organism evidence="1 2">
    <name type="scientific">Edhazardia aedis (strain USNM 41457)</name>
    <name type="common">Microsporidian parasite</name>
    <dbReference type="NCBI Taxonomy" id="1003232"/>
    <lineage>
        <taxon>Eukaryota</taxon>
        <taxon>Fungi</taxon>
        <taxon>Fungi incertae sedis</taxon>
        <taxon>Microsporidia</taxon>
        <taxon>Edhazardia</taxon>
    </lineage>
</organism>
<name>J9DI29_EDHAE</name>
<dbReference type="HOGENOM" id="CLU_1310095_0_0_1"/>
<keyword evidence="2" id="KW-1185">Reference proteome</keyword>